<comment type="catalytic activity">
    <reaction evidence="3">
        <text>L-methionyl-[protein] + [thioredoxin]-disulfide + H2O = L-methionyl-(R)-S-oxide-[protein] + [thioredoxin]-dithiol</text>
        <dbReference type="Rhea" id="RHEA:24164"/>
        <dbReference type="Rhea" id="RHEA-COMP:10698"/>
        <dbReference type="Rhea" id="RHEA-COMP:10700"/>
        <dbReference type="Rhea" id="RHEA-COMP:12313"/>
        <dbReference type="Rhea" id="RHEA-COMP:12314"/>
        <dbReference type="ChEBI" id="CHEBI:15377"/>
        <dbReference type="ChEBI" id="CHEBI:16044"/>
        <dbReference type="ChEBI" id="CHEBI:29950"/>
        <dbReference type="ChEBI" id="CHEBI:45764"/>
        <dbReference type="ChEBI" id="CHEBI:50058"/>
        <dbReference type="EC" id="1.8.4.12"/>
    </reaction>
</comment>
<dbReference type="PATRIC" id="fig|1220535.3.peg.618"/>
<protein>
    <recommendedName>
        <fullName evidence="1">peptide-methionine (R)-S-oxide reductase</fullName>
        <ecNumber evidence="1">1.8.4.12</ecNumber>
    </recommendedName>
</protein>
<evidence type="ECO:0000256" key="3">
    <source>
        <dbReference type="ARBA" id="ARBA00048488"/>
    </source>
</evidence>
<keyword evidence="2 5" id="KW-0560">Oxidoreductase</keyword>
<dbReference type="eggNOG" id="COG0229">
    <property type="taxonomic scope" value="Bacteria"/>
</dbReference>
<dbReference type="GO" id="GO:0005737">
    <property type="term" value="C:cytoplasm"/>
    <property type="evidence" value="ECO:0007669"/>
    <property type="project" value="TreeGrafter"/>
</dbReference>
<evidence type="ECO:0000313" key="6">
    <source>
        <dbReference type="Proteomes" id="UP000004836"/>
    </source>
</evidence>
<dbReference type="EC" id="1.8.4.12" evidence="1"/>
<keyword evidence="6" id="KW-1185">Reference proteome</keyword>
<dbReference type="PANTHER" id="PTHR10173:SF59">
    <property type="entry name" value="PEPTIDE METHIONINE SULFOXIDE REDUCTASE MSRA_MSRB"/>
    <property type="match status" value="1"/>
</dbReference>
<gene>
    <name evidence="5" type="ORF">IMCC14465_06210</name>
</gene>
<dbReference type="InterPro" id="IPR002579">
    <property type="entry name" value="Met_Sox_Rdtase_MsrB_dom"/>
</dbReference>
<dbReference type="Gene3D" id="2.170.150.20">
    <property type="entry name" value="Peptide methionine sulfoxide reductase"/>
    <property type="match status" value="1"/>
</dbReference>
<sequence>MTKKPKMPFMMPLMMPIVIIVFIILANLVPSAWAWEASRFVKPDDATLETKLSPLQYYVTQEDGTEKPFDNLYWNETRDGIYVDVISGEPLFSSRDKYKSGTGWPSFIRPLTPAHIVEKPDNFLFIERTELRSKYADSHLGHVFDDGPAPTGLRYCINSAALRFIPVEDMAAQGYENYLTPFETSSQ</sequence>
<dbReference type="Proteomes" id="UP000004836">
    <property type="component" value="Unassembled WGS sequence"/>
</dbReference>
<name>J9A392_9PROT</name>
<evidence type="ECO:0000256" key="1">
    <source>
        <dbReference type="ARBA" id="ARBA00012499"/>
    </source>
</evidence>
<dbReference type="GO" id="GO:0033743">
    <property type="term" value="F:peptide-methionine (R)-S-oxide reductase activity"/>
    <property type="evidence" value="ECO:0007669"/>
    <property type="project" value="UniProtKB-EC"/>
</dbReference>
<dbReference type="AlphaFoldDB" id="J9A392"/>
<dbReference type="PROSITE" id="PS51790">
    <property type="entry name" value="MSRB"/>
    <property type="match status" value="1"/>
</dbReference>
<dbReference type="GO" id="GO:0030091">
    <property type="term" value="P:protein repair"/>
    <property type="evidence" value="ECO:0007669"/>
    <property type="project" value="InterPro"/>
</dbReference>
<evidence type="ECO:0000256" key="2">
    <source>
        <dbReference type="ARBA" id="ARBA00023002"/>
    </source>
</evidence>
<comment type="caution">
    <text evidence="5">The sequence shown here is derived from an EMBL/GenBank/DDBJ whole genome shotgun (WGS) entry which is preliminary data.</text>
</comment>
<dbReference type="NCBIfam" id="TIGR00357">
    <property type="entry name" value="peptide-methionine (R)-S-oxide reductase MsrB"/>
    <property type="match status" value="1"/>
</dbReference>
<dbReference type="EMBL" id="ALYF01000003">
    <property type="protein sequence ID" value="EJW20825.1"/>
    <property type="molecule type" value="Genomic_DNA"/>
</dbReference>
<reference evidence="5 6" key="1">
    <citation type="journal article" date="2012" name="J. Bacteriol.">
        <title>Genome Sequence of Strain IMCC14465, Isolated from the East Sea, Belonging to the PS1 Clade of Alphaproteobacteria.</title>
        <authorList>
            <person name="Yang S.J."/>
            <person name="Kang I."/>
            <person name="Cho J.C."/>
        </authorList>
    </citation>
    <scope>NUCLEOTIDE SEQUENCE [LARGE SCALE GENOMIC DNA]</scope>
    <source>
        <strain evidence="5 6">IMCC14465</strain>
    </source>
</reference>
<dbReference type="InterPro" id="IPR011057">
    <property type="entry name" value="Mss4-like_sf"/>
</dbReference>
<accession>J9A392</accession>
<feature type="domain" description="MsrB" evidence="4">
    <location>
        <begin position="45"/>
        <end position="167"/>
    </location>
</feature>
<dbReference type="SUPFAM" id="SSF51316">
    <property type="entry name" value="Mss4-like"/>
    <property type="match status" value="1"/>
</dbReference>
<dbReference type="InterPro" id="IPR028427">
    <property type="entry name" value="Met_Sox_Rdtase_MsrB"/>
</dbReference>
<dbReference type="STRING" id="1220535.IMCC14465_06210"/>
<dbReference type="PANTHER" id="PTHR10173">
    <property type="entry name" value="METHIONINE SULFOXIDE REDUCTASE"/>
    <property type="match status" value="1"/>
</dbReference>
<dbReference type="GO" id="GO:0006979">
    <property type="term" value="P:response to oxidative stress"/>
    <property type="evidence" value="ECO:0007669"/>
    <property type="project" value="InterPro"/>
</dbReference>
<evidence type="ECO:0000259" key="4">
    <source>
        <dbReference type="PROSITE" id="PS51790"/>
    </source>
</evidence>
<organism evidence="5 6">
    <name type="scientific">alpha proteobacterium IMCC14465</name>
    <dbReference type="NCBI Taxonomy" id="1220535"/>
    <lineage>
        <taxon>Bacteria</taxon>
        <taxon>Pseudomonadati</taxon>
        <taxon>Pseudomonadota</taxon>
        <taxon>Alphaproteobacteria</taxon>
        <taxon>PS1 clade</taxon>
    </lineage>
</organism>
<proteinExistence type="predicted"/>
<dbReference type="Pfam" id="PF01641">
    <property type="entry name" value="SelR"/>
    <property type="match status" value="1"/>
</dbReference>
<dbReference type="FunFam" id="2.170.150.20:FF:000003">
    <property type="entry name" value="Peptide methionine sulfoxide reductase MsrB"/>
    <property type="match status" value="1"/>
</dbReference>
<evidence type="ECO:0000313" key="5">
    <source>
        <dbReference type="EMBL" id="EJW20825.1"/>
    </source>
</evidence>